<proteinExistence type="predicted"/>
<reference evidence="3 4" key="1">
    <citation type="submission" date="2016-11" db="EMBL/GenBank/DDBJ databases">
        <title>Genome sequence and comparative genomic analysis of clinical strain Elizabethkingia meningoseptica 61421 PRCM.</title>
        <authorList>
            <person name="Wang M."/>
            <person name="Hu S."/>
            <person name="Cao L."/>
            <person name="Jiang T."/>
            <person name="Zhou Y."/>
            <person name="Ming D."/>
        </authorList>
    </citation>
    <scope>NUCLEOTIDE SEQUENCE [LARGE SCALE GENOMIC DNA]</scope>
    <source>
        <strain evidence="3 4">61421 PRCM</strain>
    </source>
</reference>
<dbReference type="OrthoDB" id="1260474at2"/>
<sequence>MFDLFEGFPNIHPMIVHFPIVLLLLALVAQIATLVFKSNLKALNTVTLFFLITGTIGSLVAIQTAPHISGDANVEAFEVFERHRKFAIFTFWTALGVSALHFIFIKWYYRKWNNFIITLLLIILSSFVFITGHNGAKLVYIHDIGPKGNGVLSE</sequence>
<evidence type="ECO:0000256" key="1">
    <source>
        <dbReference type="SAM" id="Phobius"/>
    </source>
</evidence>
<feature type="transmembrane region" description="Helical" evidence="1">
    <location>
        <begin position="15"/>
        <end position="36"/>
    </location>
</feature>
<dbReference type="Pfam" id="PF09990">
    <property type="entry name" value="DUF2231"/>
    <property type="match status" value="1"/>
</dbReference>
<name>A0A1V3TVG1_ELIME</name>
<evidence type="ECO:0000313" key="3">
    <source>
        <dbReference type="EMBL" id="OOH92993.1"/>
    </source>
</evidence>
<dbReference type="InterPro" id="IPR019251">
    <property type="entry name" value="DUF2231_TM"/>
</dbReference>
<comment type="caution">
    <text evidence="3">The sequence shown here is derived from an EMBL/GenBank/DDBJ whole genome shotgun (WGS) entry which is preliminary data.</text>
</comment>
<feature type="domain" description="DUF2231" evidence="2">
    <location>
        <begin position="10"/>
        <end position="145"/>
    </location>
</feature>
<dbReference type="RefSeq" id="WP_069215072.1">
    <property type="nucleotide sequence ID" value="NZ_CP016378.1"/>
</dbReference>
<feature type="transmembrane region" description="Helical" evidence="1">
    <location>
        <begin position="86"/>
        <end position="105"/>
    </location>
</feature>
<feature type="transmembrane region" description="Helical" evidence="1">
    <location>
        <begin position="48"/>
        <end position="66"/>
    </location>
</feature>
<dbReference type="STRING" id="238.BBD35_06605"/>
<protein>
    <recommendedName>
        <fullName evidence="2">DUF2231 domain-containing protein</fullName>
    </recommendedName>
</protein>
<keyword evidence="1" id="KW-1133">Transmembrane helix</keyword>
<evidence type="ECO:0000313" key="4">
    <source>
        <dbReference type="Proteomes" id="UP000188947"/>
    </source>
</evidence>
<dbReference type="Proteomes" id="UP000188947">
    <property type="component" value="Unassembled WGS sequence"/>
</dbReference>
<dbReference type="AlphaFoldDB" id="A0A1V3TVG1"/>
<feature type="transmembrane region" description="Helical" evidence="1">
    <location>
        <begin position="112"/>
        <end position="130"/>
    </location>
</feature>
<organism evidence="3 4">
    <name type="scientific">Elizabethkingia meningoseptica</name>
    <name type="common">Chryseobacterium meningosepticum</name>
    <dbReference type="NCBI Taxonomy" id="238"/>
    <lineage>
        <taxon>Bacteria</taxon>
        <taxon>Pseudomonadati</taxon>
        <taxon>Bacteroidota</taxon>
        <taxon>Flavobacteriia</taxon>
        <taxon>Flavobacteriales</taxon>
        <taxon>Weeksellaceae</taxon>
        <taxon>Elizabethkingia</taxon>
    </lineage>
</organism>
<gene>
    <name evidence="3" type="ORF">BMF97_16030</name>
</gene>
<keyword evidence="1" id="KW-0812">Transmembrane</keyword>
<keyword evidence="1" id="KW-0472">Membrane</keyword>
<evidence type="ECO:0000259" key="2">
    <source>
        <dbReference type="Pfam" id="PF09990"/>
    </source>
</evidence>
<dbReference type="eggNOG" id="COG4244">
    <property type="taxonomic scope" value="Bacteria"/>
</dbReference>
<keyword evidence="4" id="KW-1185">Reference proteome</keyword>
<dbReference type="EMBL" id="MPOG01000019">
    <property type="protein sequence ID" value="OOH92993.1"/>
    <property type="molecule type" value="Genomic_DNA"/>
</dbReference>
<accession>A0A1V3TVG1</accession>